<accession>A0A5C4RSZ2</accession>
<reference evidence="1 2" key="1">
    <citation type="submission" date="2019-05" db="EMBL/GenBank/DDBJ databases">
        <title>Draft Whole-Genome sequence of the green sulfur bacterium Prosthecochloris vibrioformis DSM 260.</title>
        <authorList>
            <person name="Meyer T.E."/>
            <person name="Kyndt J.A."/>
        </authorList>
    </citation>
    <scope>NUCLEOTIDE SEQUENCE [LARGE SCALE GENOMIC DNA]</scope>
    <source>
        <strain evidence="1 2">DSM 260</strain>
    </source>
</reference>
<proteinExistence type="predicted"/>
<dbReference type="Proteomes" id="UP000309544">
    <property type="component" value="Unassembled WGS sequence"/>
</dbReference>
<keyword evidence="2" id="KW-1185">Reference proteome</keyword>
<organism evidence="1 2">
    <name type="scientific">Prosthecochloris vibrioformis</name>
    <name type="common">Chlorobium vibrioforme</name>
    <dbReference type="NCBI Taxonomy" id="1098"/>
    <lineage>
        <taxon>Bacteria</taxon>
        <taxon>Pseudomonadati</taxon>
        <taxon>Chlorobiota</taxon>
        <taxon>Chlorobiia</taxon>
        <taxon>Chlorobiales</taxon>
        <taxon>Chlorobiaceae</taxon>
        <taxon>Prosthecochloris</taxon>
    </lineage>
</organism>
<evidence type="ECO:0000313" key="1">
    <source>
        <dbReference type="EMBL" id="TNJ34178.1"/>
    </source>
</evidence>
<dbReference type="EMBL" id="VDCI01000011">
    <property type="protein sequence ID" value="TNJ34178.1"/>
    <property type="molecule type" value="Genomic_DNA"/>
</dbReference>
<gene>
    <name evidence="1" type="ORF">FGF68_10085</name>
</gene>
<name>A0A5C4RSZ2_PROVB</name>
<dbReference type="AlphaFoldDB" id="A0A5C4RSZ2"/>
<protein>
    <submittedName>
        <fullName evidence="1">Uncharacterized protein</fullName>
    </submittedName>
</protein>
<dbReference type="RefSeq" id="WP_139626939.1">
    <property type="nucleotide sequence ID" value="NZ_VDCI01000011.1"/>
</dbReference>
<comment type="caution">
    <text evidence="1">The sequence shown here is derived from an EMBL/GenBank/DDBJ whole genome shotgun (WGS) entry which is preliminary data.</text>
</comment>
<evidence type="ECO:0000313" key="2">
    <source>
        <dbReference type="Proteomes" id="UP000309544"/>
    </source>
</evidence>
<sequence length="92" mass="10705">MVAEWMTAAKRSTFRSGRSRQLLAIDEALHGRYRHLITGRRVTRLVRIEADHRQIRHVPDDLLSSTNRRDCLGTRVQHLDPLDTGNRIHPVM</sequence>